<sequence length="177" mass="20165">MLIDKGADVNFQERQDRRTALMYACIEDDRTEEGLIIAKVESCSLGAQDRLGNTALMYAAMKGRDELMSCLVDKLSKGWGLAAIQLKNCMGYTAEDLAIRNKNHRCARMVQKQHLHMLACLNRQMGMTGEVSCRPWSVFTTIYKCIEKWKPSQRRKSEESLLVLKAQTKPMSRKNSL</sequence>
<dbReference type="WBParaSite" id="TCLT_0000209901-mRNA-1">
    <property type="protein sequence ID" value="TCLT_0000209901-mRNA-1"/>
    <property type="gene ID" value="TCLT_0000209901"/>
</dbReference>
<evidence type="ECO:0000313" key="5">
    <source>
        <dbReference type="WBParaSite" id="TCLT_0000209901-mRNA-1"/>
    </source>
</evidence>
<dbReference type="STRING" id="103827.A0A0N5CPF8"/>
<dbReference type="PANTHER" id="PTHR24173:SF76">
    <property type="match status" value="1"/>
</dbReference>
<dbReference type="InterPro" id="IPR002110">
    <property type="entry name" value="Ankyrin_rpt"/>
</dbReference>
<accession>A0A0N5CPF8</accession>
<evidence type="ECO:0000256" key="1">
    <source>
        <dbReference type="ARBA" id="ARBA00022737"/>
    </source>
</evidence>
<evidence type="ECO:0000256" key="2">
    <source>
        <dbReference type="ARBA" id="ARBA00023043"/>
    </source>
</evidence>
<dbReference type="PANTHER" id="PTHR24173">
    <property type="entry name" value="ANKYRIN REPEAT CONTAINING"/>
    <property type="match status" value="1"/>
</dbReference>
<dbReference type="Gene3D" id="1.25.40.20">
    <property type="entry name" value="Ankyrin repeat-containing domain"/>
    <property type="match status" value="1"/>
</dbReference>
<protein>
    <submittedName>
        <fullName evidence="5">ANK_REP_REGION domain-containing protein</fullName>
    </submittedName>
</protein>
<dbReference type="OrthoDB" id="5406014at2759"/>
<reference evidence="5" key="1">
    <citation type="submission" date="2017-02" db="UniProtKB">
        <authorList>
            <consortium name="WormBaseParasite"/>
        </authorList>
    </citation>
    <scope>IDENTIFICATION</scope>
</reference>
<dbReference type="EMBL" id="UYYF01000362">
    <property type="protein sequence ID" value="VDM97861.1"/>
    <property type="molecule type" value="Genomic_DNA"/>
</dbReference>
<dbReference type="InterPro" id="IPR036770">
    <property type="entry name" value="Ankyrin_rpt-contain_sf"/>
</dbReference>
<keyword evidence="1" id="KW-0677">Repeat</keyword>
<proteinExistence type="predicted"/>
<dbReference type="Proteomes" id="UP000276776">
    <property type="component" value="Unassembled WGS sequence"/>
</dbReference>
<gene>
    <name evidence="3" type="ORF">TCLT_LOCUS2100</name>
</gene>
<organism evidence="5">
    <name type="scientific">Thelazia callipaeda</name>
    <name type="common">Oriental eyeworm</name>
    <name type="synonym">Parasitic nematode</name>
    <dbReference type="NCBI Taxonomy" id="103827"/>
    <lineage>
        <taxon>Eukaryota</taxon>
        <taxon>Metazoa</taxon>
        <taxon>Ecdysozoa</taxon>
        <taxon>Nematoda</taxon>
        <taxon>Chromadorea</taxon>
        <taxon>Rhabditida</taxon>
        <taxon>Spirurina</taxon>
        <taxon>Spiruromorpha</taxon>
        <taxon>Thelazioidea</taxon>
        <taxon>Thelaziidae</taxon>
        <taxon>Thelazia</taxon>
    </lineage>
</organism>
<name>A0A0N5CPF8_THECL</name>
<evidence type="ECO:0000313" key="3">
    <source>
        <dbReference type="EMBL" id="VDM97861.1"/>
    </source>
</evidence>
<dbReference type="AlphaFoldDB" id="A0A0N5CPF8"/>
<dbReference type="Pfam" id="PF12796">
    <property type="entry name" value="Ank_2"/>
    <property type="match status" value="1"/>
</dbReference>
<evidence type="ECO:0000313" key="4">
    <source>
        <dbReference type="Proteomes" id="UP000276776"/>
    </source>
</evidence>
<keyword evidence="2" id="KW-0040">ANK repeat</keyword>
<dbReference type="SUPFAM" id="SSF48403">
    <property type="entry name" value="Ankyrin repeat"/>
    <property type="match status" value="1"/>
</dbReference>
<reference evidence="3 4" key="2">
    <citation type="submission" date="2018-11" db="EMBL/GenBank/DDBJ databases">
        <authorList>
            <consortium name="Pathogen Informatics"/>
        </authorList>
    </citation>
    <scope>NUCLEOTIDE SEQUENCE [LARGE SCALE GENOMIC DNA]</scope>
</reference>
<keyword evidence="4" id="KW-1185">Reference proteome</keyword>